<dbReference type="GO" id="GO:0005737">
    <property type="term" value="C:cytoplasm"/>
    <property type="evidence" value="ECO:0007669"/>
    <property type="project" value="TreeGrafter"/>
</dbReference>
<accession>A0A158QXH5</accession>
<evidence type="ECO:0000256" key="6">
    <source>
        <dbReference type="ARBA" id="ARBA00022989"/>
    </source>
</evidence>
<keyword evidence="5" id="KW-0812">Transmembrane</keyword>
<keyword evidence="3 8" id="KW-0328">Glycosyltransferase</keyword>
<evidence type="ECO:0000256" key="7">
    <source>
        <dbReference type="ARBA" id="ARBA00023136"/>
    </source>
</evidence>
<dbReference type="PANTHER" id="PTHR21461:SF40">
    <property type="entry name" value="GLYCOSYLTRANSFERASE FAMILY 92 PROTEIN"/>
    <property type="match status" value="1"/>
</dbReference>
<protein>
    <recommendedName>
        <fullName evidence="8">Glycosyltransferase family 92 protein</fullName>
        <ecNumber evidence="8">2.4.1.-</ecNumber>
    </recommendedName>
</protein>
<gene>
    <name evidence="9" type="ORF">NBR_LOCUS6851</name>
</gene>
<evidence type="ECO:0000256" key="5">
    <source>
        <dbReference type="ARBA" id="ARBA00022692"/>
    </source>
</evidence>
<dbReference type="EMBL" id="UYSL01019835">
    <property type="protein sequence ID" value="VDL70440.1"/>
    <property type="molecule type" value="Genomic_DNA"/>
</dbReference>
<dbReference type="PANTHER" id="PTHR21461">
    <property type="entry name" value="GLYCOSYLTRANSFERASE FAMILY 92 PROTEIN"/>
    <property type="match status" value="1"/>
</dbReference>
<evidence type="ECO:0000313" key="9">
    <source>
        <dbReference type="EMBL" id="VDL70440.1"/>
    </source>
</evidence>
<dbReference type="EC" id="2.4.1.-" evidence="8"/>
<evidence type="ECO:0000313" key="10">
    <source>
        <dbReference type="Proteomes" id="UP000271162"/>
    </source>
</evidence>
<dbReference type="AlphaFoldDB" id="A0A158QXH5"/>
<keyword evidence="7" id="KW-0472">Membrane</keyword>
<dbReference type="GO" id="GO:0016020">
    <property type="term" value="C:membrane"/>
    <property type="evidence" value="ECO:0007669"/>
    <property type="project" value="UniProtKB-SubCell"/>
</dbReference>
<reference evidence="11" key="1">
    <citation type="submission" date="2016-04" db="UniProtKB">
        <authorList>
            <consortium name="WormBaseParasite"/>
        </authorList>
    </citation>
    <scope>IDENTIFICATION</scope>
</reference>
<keyword evidence="6" id="KW-1133">Transmembrane helix</keyword>
<organism evidence="11">
    <name type="scientific">Nippostrongylus brasiliensis</name>
    <name type="common">Rat hookworm</name>
    <dbReference type="NCBI Taxonomy" id="27835"/>
    <lineage>
        <taxon>Eukaryota</taxon>
        <taxon>Metazoa</taxon>
        <taxon>Ecdysozoa</taxon>
        <taxon>Nematoda</taxon>
        <taxon>Chromadorea</taxon>
        <taxon>Rhabditida</taxon>
        <taxon>Rhabditina</taxon>
        <taxon>Rhabditomorpha</taxon>
        <taxon>Strongyloidea</taxon>
        <taxon>Heligmosomidae</taxon>
        <taxon>Nippostrongylus</taxon>
    </lineage>
</organism>
<evidence type="ECO:0000313" key="11">
    <source>
        <dbReference type="WBParaSite" id="NBR_0000685001-mRNA-1"/>
    </source>
</evidence>
<sequence length="553" mass="63357">MTFLALSAWMRRWMTNGRLTMTVRRQVKDDHHEELLFPTASAYQRSRYYGMVPAVWNLTIDAGFHHYAFIPLQIVSQTYRQFCASVFRPCLAFAWVAAGYVDDHPGPFTTPTDYAFNKLEVAMSCQGREEPPKYRLSHCLSPLYGNEPKWLVFTEFIEHYKLVGVEHFYIYIKDIDDYSRRVLDDYLRSGEIETTHLKDMDKPGGVYLRASIPGSTTLIKYLPTLTFHNTTPAQPHFGNKCIVDSTKRLMKPQALSRPSIFCCAALVLGALHILAAFTMHGASKAIIGPTFSHETIRTCLPFYALLDFYMKVVNGVKEDLRGSMLLIAAYAFPDYSVITFDTHDFKGQKAHCWYYDEKGDQMGPPSETVTLPRFTAHCCRRPGAHFMSISSYGDRPPTKYVPVQDRTKYGVILTSLIKVLDNYVKSGDIETTYLQDVGRPDFLYIHTTIPGNSTLLKHLPTLVFHNTTPAQPHHGSKTVVDPTMVMAMELHMPTMFFSYYKTYYAPTTDAFIRILMFGQFEKSNYPENLMSTLYQRVKSRLEQTYHSKIVGIR</sequence>
<proteinExistence type="inferred from homology"/>
<comment type="similarity">
    <text evidence="2 8">Belongs to the glycosyltransferase 92 family.</text>
</comment>
<dbReference type="Pfam" id="PF01697">
    <property type="entry name" value="Glyco_transf_92"/>
    <property type="match status" value="1"/>
</dbReference>
<dbReference type="Proteomes" id="UP000271162">
    <property type="component" value="Unassembled WGS sequence"/>
</dbReference>
<evidence type="ECO:0000256" key="3">
    <source>
        <dbReference type="ARBA" id="ARBA00022676"/>
    </source>
</evidence>
<evidence type="ECO:0000256" key="2">
    <source>
        <dbReference type="ARBA" id="ARBA00007647"/>
    </source>
</evidence>
<evidence type="ECO:0000256" key="8">
    <source>
        <dbReference type="RuleBase" id="RU366017"/>
    </source>
</evidence>
<evidence type="ECO:0000256" key="4">
    <source>
        <dbReference type="ARBA" id="ARBA00022679"/>
    </source>
</evidence>
<evidence type="ECO:0000256" key="1">
    <source>
        <dbReference type="ARBA" id="ARBA00004167"/>
    </source>
</evidence>
<dbReference type="GO" id="GO:0016757">
    <property type="term" value="F:glycosyltransferase activity"/>
    <property type="evidence" value="ECO:0007669"/>
    <property type="project" value="UniProtKB-UniRule"/>
</dbReference>
<dbReference type="WBParaSite" id="NBR_0000685001-mRNA-1">
    <property type="protein sequence ID" value="NBR_0000685001-mRNA-1"/>
    <property type="gene ID" value="NBR_0000685001"/>
</dbReference>
<keyword evidence="10" id="KW-1185">Reference proteome</keyword>
<name>A0A158QXH5_NIPBR</name>
<dbReference type="InterPro" id="IPR008166">
    <property type="entry name" value="Glyco_transf_92"/>
</dbReference>
<comment type="subcellular location">
    <subcellularLocation>
        <location evidence="1">Membrane</location>
        <topology evidence="1">Single-pass membrane protein</topology>
    </subcellularLocation>
</comment>
<keyword evidence="4 8" id="KW-0808">Transferase</keyword>
<reference evidence="9 10" key="2">
    <citation type="submission" date="2018-11" db="EMBL/GenBank/DDBJ databases">
        <authorList>
            <consortium name="Pathogen Informatics"/>
        </authorList>
    </citation>
    <scope>NUCLEOTIDE SEQUENCE [LARGE SCALE GENOMIC DNA]</scope>
</reference>